<organism evidence="3 4">
    <name type="scientific">Roseomonas haemaphysalidis</name>
    <dbReference type="NCBI Taxonomy" id="2768162"/>
    <lineage>
        <taxon>Bacteria</taxon>
        <taxon>Pseudomonadati</taxon>
        <taxon>Pseudomonadota</taxon>
        <taxon>Alphaproteobacteria</taxon>
        <taxon>Acetobacterales</taxon>
        <taxon>Roseomonadaceae</taxon>
        <taxon>Roseomonas</taxon>
    </lineage>
</organism>
<reference evidence="3 4" key="1">
    <citation type="submission" date="2020-09" db="EMBL/GenBank/DDBJ databases">
        <title>Roseomonas.</title>
        <authorList>
            <person name="Zhu W."/>
        </authorList>
    </citation>
    <scope>NUCLEOTIDE SEQUENCE [LARGE SCALE GENOMIC DNA]</scope>
    <source>
        <strain evidence="3 4">573</strain>
    </source>
</reference>
<keyword evidence="2" id="KW-0732">Signal</keyword>
<feature type="region of interest" description="Disordered" evidence="1">
    <location>
        <begin position="109"/>
        <end position="130"/>
    </location>
</feature>
<name>A0ABS3KKX3_9PROT</name>
<keyword evidence="4" id="KW-1185">Reference proteome</keyword>
<feature type="chain" id="PRO_5046861900" description="DUF1311 domain-containing protein" evidence="2">
    <location>
        <begin position="23"/>
        <end position="130"/>
    </location>
</feature>
<protein>
    <recommendedName>
        <fullName evidence="5">DUF1311 domain-containing protein</fullName>
    </recommendedName>
</protein>
<evidence type="ECO:0008006" key="5">
    <source>
        <dbReference type="Google" id="ProtNLM"/>
    </source>
</evidence>
<gene>
    <name evidence="3" type="ORF">IAI61_01055</name>
</gene>
<accession>A0ABS3KKX3</accession>
<dbReference type="Proteomes" id="UP001518989">
    <property type="component" value="Unassembled WGS sequence"/>
</dbReference>
<evidence type="ECO:0000256" key="2">
    <source>
        <dbReference type="SAM" id="SignalP"/>
    </source>
</evidence>
<sequence length="130" mass="13635">MTPFVRTLLLLAATLPPVAALAQGATPPASPATTGEPSCDAAAIAWRNCIAASPKNDADKAQANLEVDKFMRDVADAGPAHRPSITGACPRTREGYETMLRMGTCAANTTGARDDVRVARDPVPPPIQRR</sequence>
<dbReference type="RefSeq" id="WP_207415023.1">
    <property type="nucleotide sequence ID" value="NZ_CP061177.1"/>
</dbReference>
<proteinExistence type="predicted"/>
<evidence type="ECO:0000313" key="3">
    <source>
        <dbReference type="EMBL" id="MBO1077600.1"/>
    </source>
</evidence>
<evidence type="ECO:0000313" key="4">
    <source>
        <dbReference type="Proteomes" id="UP001518989"/>
    </source>
</evidence>
<comment type="caution">
    <text evidence="3">The sequence shown here is derived from an EMBL/GenBank/DDBJ whole genome shotgun (WGS) entry which is preliminary data.</text>
</comment>
<feature type="signal peptide" evidence="2">
    <location>
        <begin position="1"/>
        <end position="22"/>
    </location>
</feature>
<evidence type="ECO:0000256" key="1">
    <source>
        <dbReference type="SAM" id="MobiDB-lite"/>
    </source>
</evidence>
<dbReference type="EMBL" id="JACTNG010000001">
    <property type="protein sequence ID" value="MBO1077600.1"/>
    <property type="molecule type" value="Genomic_DNA"/>
</dbReference>